<evidence type="ECO:0000256" key="2">
    <source>
        <dbReference type="ARBA" id="ARBA00006680"/>
    </source>
</evidence>
<evidence type="ECO:0000256" key="5">
    <source>
        <dbReference type="ARBA" id="ARBA00023118"/>
    </source>
</evidence>
<dbReference type="Pfam" id="PF03787">
    <property type="entry name" value="RAMPs"/>
    <property type="match status" value="1"/>
</dbReference>
<keyword evidence="4" id="KW-0694">RNA-binding</keyword>
<evidence type="ECO:0000256" key="1">
    <source>
        <dbReference type="ARBA" id="ARBA00003088"/>
    </source>
</evidence>
<dbReference type="PANTHER" id="PTHR38007">
    <property type="entry name" value="CRISPR SYSTEM CMS PROTEIN CSM5"/>
    <property type="match status" value="1"/>
</dbReference>
<dbReference type="InterPro" id="IPR005537">
    <property type="entry name" value="RAMP_III_fam"/>
</dbReference>
<comment type="similarity">
    <text evidence="2">Belongs to the CRISPR-associated Csm5 family.</text>
</comment>
<dbReference type="AlphaFoldDB" id="A0A379DD40"/>
<organism evidence="8 9">
    <name type="scientific">Peptoniphilus indolicus</name>
    <dbReference type="NCBI Taxonomy" id="33030"/>
    <lineage>
        <taxon>Bacteria</taxon>
        <taxon>Bacillati</taxon>
        <taxon>Bacillota</taxon>
        <taxon>Tissierellia</taxon>
        <taxon>Tissierellales</taxon>
        <taxon>Peptoniphilaceae</taxon>
        <taxon>Peptoniphilus</taxon>
    </lineage>
</organism>
<feature type="domain" description="CRISPR type III-associated protein" evidence="7">
    <location>
        <begin position="25"/>
        <end position="282"/>
    </location>
</feature>
<dbReference type="GO" id="GO:0051607">
    <property type="term" value="P:defense response to virus"/>
    <property type="evidence" value="ECO:0007669"/>
    <property type="project" value="UniProtKB-KW"/>
</dbReference>
<gene>
    <name evidence="8" type="ORF">NCTC11088_01289</name>
</gene>
<evidence type="ECO:0000259" key="7">
    <source>
        <dbReference type="Pfam" id="PF03787"/>
    </source>
</evidence>
<proteinExistence type="inferred from homology"/>
<keyword evidence="5" id="KW-0051">Antiviral defense</keyword>
<sequence length="383" mass="45631">MNIIKFIDMEYLYGWRCNLKNYIVTLKTKGPVFIGSGETKNKSQYIYDMNRSEVHVIDENKFLTWLVKKGLLSEYEKNFLYTKDNKDLYEWFKRVAPMQRVEDFSAYKLSAKSLSNYEKKRLNDIQTFVKDAYGMPYIPGSSLKGAIRNILFSYKMKNTQNRTFQEYLNSEDNNRNRIRRLEKMANNIDKAAFEFEVDEKNKDSYMKYISISDSEPIDIENLIFARKIDRRTDGKEKLLPVYREAIKPEVEIKFTLNIDERFPYNIEDIKEAIKEFESVVYEKFIRNFKISKKEDLKIYIGGGVGYQSKTSVYNLIRDKKISTKIVSRILDDKFNYKKRNNDTKNIHEDDWKKGVSPRVIKLTNYNNRKFEMGLCSIKFEEIK</sequence>
<reference evidence="8 9" key="1">
    <citation type="submission" date="2018-06" db="EMBL/GenBank/DDBJ databases">
        <authorList>
            <consortium name="Pathogen Informatics"/>
            <person name="Doyle S."/>
        </authorList>
    </citation>
    <scope>NUCLEOTIDE SEQUENCE [LARGE SCALE GENOMIC DNA]</scope>
    <source>
        <strain evidence="8 9">NCTC11088</strain>
    </source>
</reference>
<name>A0A379DD40_9FIRM</name>
<evidence type="ECO:0000256" key="3">
    <source>
        <dbReference type="ARBA" id="ARBA00016113"/>
    </source>
</evidence>
<evidence type="ECO:0000313" key="9">
    <source>
        <dbReference type="Proteomes" id="UP000254777"/>
    </source>
</evidence>
<dbReference type="PANTHER" id="PTHR38007:SF1">
    <property type="entry name" value="CRISPR SYSTEM CMS PROTEIN CSM5"/>
    <property type="match status" value="1"/>
</dbReference>
<accession>A0A379DD40</accession>
<dbReference type="Proteomes" id="UP000254777">
    <property type="component" value="Unassembled WGS sequence"/>
</dbReference>
<dbReference type="GO" id="GO:0003723">
    <property type="term" value="F:RNA binding"/>
    <property type="evidence" value="ECO:0007669"/>
    <property type="project" value="UniProtKB-KW"/>
</dbReference>
<dbReference type="InterPro" id="IPR010173">
    <property type="entry name" value="CRISPR-assoc_Csm5"/>
</dbReference>
<evidence type="ECO:0000256" key="6">
    <source>
        <dbReference type="ARBA" id="ARBA00031720"/>
    </source>
</evidence>
<protein>
    <recommendedName>
        <fullName evidence="3">CRISPR system Cms protein Csm5</fullName>
    </recommendedName>
    <alternativeName>
        <fullName evidence="6">CRISPR type III A-associated protein Csm5</fullName>
    </alternativeName>
</protein>
<evidence type="ECO:0000256" key="4">
    <source>
        <dbReference type="ARBA" id="ARBA00022884"/>
    </source>
</evidence>
<evidence type="ECO:0000313" key="8">
    <source>
        <dbReference type="EMBL" id="SUB75492.1"/>
    </source>
</evidence>
<comment type="function">
    <text evidence="1">This subunit might be involved in maturation of a crRNA intermediate to its mature form.</text>
</comment>
<dbReference type="NCBIfam" id="TIGR01899">
    <property type="entry name" value="cas_TM1807_csm5"/>
    <property type="match status" value="1"/>
</dbReference>
<dbReference type="EMBL" id="UGTH01000001">
    <property type="protein sequence ID" value="SUB75492.1"/>
    <property type="molecule type" value="Genomic_DNA"/>
</dbReference>